<comment type="caution">
    <text evidence="2">The sequence shown here is derived from an EMBL/GenBank/DDBJ whole genome shotgun (WGS) entry which is preliminary data.</text>
</comment>
<evidence type="ECO:0000313" key="4">
    <source>
        <dbReference type="EMBL" id="MDA0175933.1"/>
    </source>
</evidence>
<sequence length="148" mass="16762">MKNYLELFIAGAVSFLSAFQLSYKHYSEDAGLLDISFTKNDITILLLVTACWLIKLILDKNNPTRKNPDFIDVFGSFLITYILTAGTYAYVIAKNIELGVVLFLMAIFAIFSTDFLKILTEKETQEQFKKSIISVIKSLTDKLNKLIS</sequence>
<proteinExistence type="predicted"/>
<reference evidence="2" key="1">
    <citation type="submission" date="2022-11" db="EMBL/GenBank/DDBJ databases">
        <title>Refractory cell wall polysaccharides provide important carbon source for microbial heterotrophs in the hadal ocean.</title>
        <authorList>
            <person name="Zhu X."/>
        </authorList>
    </citation>
    <scope>NUCLEOTIDE SEQUENCE</scope>
    <source>
        <strain evidence="2">MTRN7</strain>
    </source>
</reference>
<dbReference type="Proteomes" id="UP001149142">
    <property type="component" value="Unassembled WGS sequence"/>
</dbReference>
<evidence type="ECO:0000256" key="1">
    <source>
        <dbReference type="SAM" id="Phobius"/>
    </source>
</evidence>
<evidence type="ECO:0000313" key="2">
    <source>
        <dbReference type="EMBL" id="MDA0175872.1"/>
    </source>
</evidence>
<keyword evidence="1" id="KW-0812">Transmembrane</keyword>
<protein>
    <submittedName>
        <fullName evidence="2">Uncharacterized protein</fullName>
    </submittedName>
</protein>
<name>A0ABT4RVK2_9FLAO</name>
<organism evidence="2 5">
    <name type="scientific">Mesoflavibacter profundi</name>
    <dbReference type="NCBI Taxonomy" id="2708110"/>
    <lineage>
        <taxon>Bacteria</taxon>
        <taxon>Pseudomonadati</taxon>
        <taxon>Bacteroidota</taxon>
        <taxon>Flavobacteriia</taxon>
        <taxon>Flavobacteriales</taxon>
        <taxon>Flavobacteriaceae</taxon>
        <taxon>Mesoflavibacter</taxon>
    </lineage>
</organism>
<dbReference type="EMBL" id="JAPFGC010000001">
    <property type="protein sequence ID" value="MDA0175919.1"/>
    <property type="molecule type" value="Genomic_DNA"/>
</dbReference>
<dbReference type="EMBL" id="JAPFGC010000001">
    <property type="protein sequence ID" value="MDA0175872.1"/>
    <property type="molecule type" value="Genomic_DNA"/>
</dbReference>
<keyword evidence="1" id="KW-1133">Transmembrane helix</keyword>
<dbReference type="RefSeq" id="WP_270004805.1">
    <property type="nucleotide sequence ID" value="NZ_JAPFGC010000001.1"/>
</dbReference>
<feature type="transmembrane region" description="Helical" evidence="1">
    <location>
        <begin position="42"/>
        <end position="58"/>
    </location>
</feature>
<dbReference type="EMBL" id="JAPFGC010000002">
    <property type="protein sequence ID" value="MDA0175933.1"/>
    <property type="molecule type" value="Genomic_DNA"/>
</dbReference>
<feature type="transmembrane region" description="Helical" evidence="1">
    <location>
        <begin position="70"/>
        <end position="92"/>
    </location>
</feature>
<evidence type="ECO:0000313" key="3">
    <source>
        <dbReference type="EMBL" id="MDA0175919.1"/>
    </source>
</evidence>
<feature type="transmembrane region" description="Helical" evidence="1">
    <location>
        <begin position="98"/>
        <end position="120"/>
    </location>
</feature>
<gene>
    <name evidence="2" type="ORF">OOZ35_00030</name>
    <name evidence="3" type="ORF">OOZ35_00265</name>
    <name evidence="4" type="ORF">OOZ35_00335</name>
</gene>
<evidence type="ECO:0000313" key="5">
    <source>
        <dbReference type="Proteomes" id="UP001149142"/>
    </source>
</evidence>
<accession>A0ABT4RVK2</accession>
<keyword evidence="5" id="KW-1185">Reference proteome</keyword>
<keyword evidence="1" id="KW-0472">Membrane</keyword>